<feature type="domain" description="HTH tetR-type" evidence="3">
    <location>
        <begin position="2"/>
        <end position="62"/>
    </location>
</feature>
<evidence type="ECO:0000313" key="5">
    <source>
        <dbReference type="Proteomes" id="UP000283644"/>
    </source>
</evidence>
<dbReference type="SUPFAM" id="SSF46689">
    <property type="entry name" value="Homeodomain-like"/>
    <property type="match status" value="1"/>
</dbReference>
<comment type="caution">
    <text evidence="4">The sequence shown here is derived from an EMBL/GenBank/DDBJ whole genome shotgun (WGS) entry which is preliminary data.</text>
</comment>
<name>A0A417Y603_9ACTN</name>
<keyword evidence="1 2" id="KW-0238">DNA-binding</keyword>
<dbReference type="GO" id="GO:0003700">
    <property type="term" value="F:DNA-binding transcription factor activity"/>
    <property type="evidence" value="ECO:0007669"/>
    <property type="project" value="TreeGrafter"/>
</dbReference>
<feature type="DNA-binding region" description="H-T-H motif" evidence="2">
    <location>
        <begin position="25"/>
        <end position="44"/>
    </location>
</feature>
<reference evidence="4 5" key="1">
    <citation type="submission" date="2018-09" db="EMBL/GenBank/DDBJ databases">
        <title>Genome sequencing of Nocardioides immobilis CCTCC AB 2017083 for comparison to Nocardioides silvaticus.</title>
        <authorList>
            <person name="Li C."/>
            <person name="Wang G."/>
        </authorList>
    </citation>
    <scope>NUCLEOTIDE SEQUENCE [LARGE SCALE GENOMIC DNA]</scope>
    <source>
        <strain evidence="4 5">CCTCC AB 2017083</strain>
    </source>
</reference>
<dbReference type="InterPro" id="IPR009057">
    <property type="entry name" value="Homeodomain-like_sf"/>
</dbReference>
<dbReference type="RefSeq" id="WP_118922861.1">
    <property type="nucleotide sequence ID" value="NZ_QXGH01000010.1"/>
</dbReference>
<dbReference type="PANTHER" id="PTHR30055">
    <property type="entry name" value="HTH-TYPE TRANSCRIPTIONAL REGULATOR RUTR"/>
    <property type="match status" value="1"/>
</dbReference>
<keyword evidence="5" id="KW-1185">Reference proteome</keyword>
<dbReference type="PANTHER" id="PTHR30055:SF226">
    <property type="entry name" value="HTH-TYPE TRANSCRIPTIONAL REGULATOR PKSA"/>
    <property type="match status" value="1"/>
</dbReference>
<dbReference type="GO" id="GO:0000976">
    <property type="term" value="F:transcription cis-regulatory region binding"/>
    <property type="evidence" value="ECO:0007669"/>
    <property type="project" value="TreeGrafter"/>
</dbReference>
<dbReference type="InterPro" id="IPR050109">
    <property type="entry name" value="HTH-type_TetR-like_transc_reg"/>
</dbReference>
<sequence length="187" mass="20408">MDAPTARLVRGARAAFLARGIEAVTMADVARAAGVVRQTVYKSVSNRDDLVELAMVQVCEELQAEVDAFDHAAHRDLENRLAEFLANAIEVTAASVELAQLSAALPDERRWSVFGGSRPLEVLIGQSLRPILDDAAASGRLRPGATVDLASRWLQGVLTRFLLGEHDDPDRLRRELRQFAVPSVLVD</sequence>
<dbReference type="Pfam" id="PF00440">
    <property type="entry name" value="TetR_N"/>
    <property type="match status" value="1"/>
</dbReference>
<dbReference type="Proteomes" id="UP000283644">
    <property type="component" value="Unassembled WGS sequence"/>
</dbReference>
<evidence type="ECO:0000313" key="4">
    <source>
        <dbReference type="EMBL" id="RHW28132.1"/>
    </source>
</evidence>
<accession>A0A417Y603</accession>
<gene>
    <name evidence="4" type="ORF">D0Z08_03825</name>
</gene>
<evidence type="ECO:0000259" key="3">
    <source>
        <dbReference type="PROSITE" id="PS50977"/>
    </source>
</evidence>
<protein>
    <submittedName>
        <fullName evidence="4">TetR/AcrR family transcriptional regulator</fullName>
    </submittedName>
</protein>
<evidence type="ECO:0000256" key="2">
    <source>
        <dbReference type="PROSITE-ProRule" id="PRU00335"/>
    </source>
</evidence>
<organism evidence="4 5">
    <name type="scientific">Nocardioides immobilis</name>
    <dbReference type="NCBI Taxonomy" id="2049295"/>
    <lineage>
        <taxon>Bacteria</taxon>
        <taxon>Bacillati</taxon>
        <taxon>Actinomycetota</taxon>
        <taxon>Actinomycetes</taxon>
        <taxon>Propionibacteriales</taxon>
        <taxon>Nocardioidaceae</taxon>
        <taxon>Nocardioides</taxon>
    </lineage>
</organism>
<evidence type="ECO:0000256" key="1">
    <source>
        <dbReference type="ARBA" id="ARBA00023125"/>
    </source>
</evidence>
<dbReference type="AlphaFoldDB" id="A0A417Y603"/>
<dbReference type="EMBL" id="QXGH01000010">
    <property type="protein sequence ID" value="RHW28132.1"/>
    <property type="molecule type" value="Genomic_DNA"/>
</dbReference>
<dbReference type="Gene3D" id="1.10.357.10">
    <property type="entry name" value="Tetracycline Repressor, domain 2"/>
    <property type="match status" value="1"/>
</dbReference>
<dbReference type="PROSITE" id="PS50977">
    <property type="entry name" value="HTH_TETR_2"/>
    <property type="match status" value="1"/>
</dbReference>
<dbReference type="InterPro" id="IPR001647">
    <property type="entry name" value="HTH_TetR"/>
</dbReference>
<proteinExistence type="predicted"/>
<dbReference type="OrthoDB" id="1669699at2"/>